<dbReference type="OrthoDB" id="8527311at2"/>
<dbReference type="PATRIC" id="fig|1255043.3.peg.123"/>
<dbReference type="Proteomes" id="UP000010809">
    <property type="component" value="Chromosome"/>
</dbReference>
<protein>
    <submittedName>
        <fullName evidence="1">Rhomboid family protein</fullName>
    </submittedName>
</protein>
<dbReference type="EMBL" id="CP003989">
    <property type="protein sequence ID" value="AGA34919.1"/>
    <property type="molecule type" value="Genomic_DNA"/>
</dbReference>
<accession>L0DZB4</accession>
<dbReference type="RefSeq" id="WP_015256994.1">
    <property type="nucleotide sequence ID" value="NC_019902.2"/>
</dbReference>
<gene>
    <name evidence="1" type="ordered locus">TVNIR_0123</name>
    <name evidence="2" type="ordered locus">TVNIR_3282</name>
</gene>
<dbReference type="KEGG" id="tni:TVNIR_3282"/>
<evidence type="ECO:0000313" key="2">
    <source>
        <dbReference type="EMBL" id="AGA34919.1"/>
    </source>
</evidence>
<reference evidence="2" key="2">
    <citation type="submission" date="2015-12" db="EMBL/GenBank/DDBJ databases">
        <authorList>
            <person name="Shamseldin A."/>
            <person name="Moawad H."/>
            <person name="Abd El-Rahim W.M."/>
            <person name="Sadowsky M.J."/>
        </authorList>
    </citation>
    <scope>NUCLEOTIDE SEQUENCE</scope>
    <source>
        <strain evidence="2">DSM 14787</strain>
    </source>
</reference>
<keyword evidence="3" id="KW-1185">Reference proteome</keyword>
<reference evidence="3" key="1">
    <citation type="submission" date="2012-12" db="EMBL/GenBank/DDBJ databases">
        <title>Complete sequence of Thioalkalivibrio nitratireducens.</title>
        <authorList>
            <person name="Tikhonova T.V."/>
            <person name="Pavlov A.R."/>
            <person name="Beletsky A.V."/>
            <person name="Mardanov A.V."/>
            <person name="Sorokin D.Y."/>
            <person name="Ravin N.V."/>
            <person name="Popov V.O."/>
        </authorList>
    </citation>
    <scope>NUCLEOTIDE SEQUENCE [LARGE SCALE GENOMIC DNA]</scope>
    <source>
        <strain evidence="3">DSM 14787 / UNIQEM 213 / ALEN2</strain>
    </source>
</reference>
<dbReference type="AlphaFoldDB" id="L0DZB4"/>
<evidence type="ECO:0000313" key="3">
    <source>
        <dbReference type="Proteomes" id="UP000010809"/>
    </source>
</evidence>
<organism evidence="2 3">
    <name type="scientific">Thioalkalivibrio nitratireducens (strain DSM 14787 / UNIQEM 213 / ALEN2)</name>
    <dbReference type="NCBI Taxonomy" id="1255043"/>
    <lineage>
        <taxon>Bacteria</taxon>
        <taxon>Pseudomonadati</taxon>
        <taxon>Pseudomonadota</taxon>
        <taxon>Gammaproteobacteria</taxon>
        <taxon>Chromatiales</taxon>
        <taxon>Ectothiorhodospiraceae</taxon>
        <taxon>Thioalkalivibrio</taxon>
    </lineage>
</organism>
<dbReference type="KEGG" id="tni:TVNIR_0123"/>
<sequence length="75" mass="8556">MRSSSSPQSLPWPELSDASVVALQALFSDFLVLFESHYLGQIHRYHDERSQENLTQLSFLSDDPIPHEDPDSPPF</sequence>
<name>L0DZB4_THIND</name>
<proteinExistence type="predicted"/>
<dbReference type="EMBL" id="CP003989">
    <property type="protein sequence ID" value="AGA31836.1"/>
    <property type="molecule type" value="Genomic_DNA"/>
</dbReference>
<dbReference type="HOGENOM" id="CLU_2669949_0_0_6"/>
<dbReference type="STRING" id="1255043.TVNIR_0123"/>
<evidence type="ECO:0000313" key="1">
    <source>
        <dbReference type="EMBL" id="AGA31836.1"/>
    </source>
</evidence>